<dbReference type="PROSITE" id="PS00211">
    <property type="entry name" value="ABC_TRANSPORTER_1"/>
    <property type="match status" value="1"/>
</dbReference>
<dbReference type="SMART" id="SM00382">
    <property type="entry name" value="AAA"/>
    <property type="match status" value="1"/>
</dbReference>
<dbReference type="GO" id="GO:0005524">
    <property type="term" value="F:ATP binding"/>
    <property type="evidence" value="ECO:0007669"/>
    <property type="project" value="UniProtKB-KW"/>
</dbReference>
<dbReference type="PANTHER" id="PTHR42794">
    <property type="entry name" value="HEMIN IMPORT ATP-BINDING PROTEIN HMUV"/>
    <property type="match status" value="1"/>
</dbReference>
<organism evidence="7 8">
    <name type="scientific">Pseudobacter ginsenosidimutans</name>
    <dbReference type="NCBI Taxonomy" id="661488"/>
    <lineage>
        <taxon>Bacteria</taxon>
        <taxon>Pseudomonadati</taxon>
        <taxon>Bacteroidota</taxon>
        <taxon>Chitinophagia</taxon>
        <taxon>Chitinophagales</taxon>
        <taxon>Chitinophagaceae</taxon>
        <taxon>Pseudobacter</taxon>
    </lineage>
</organism>
<accession>A0A4Q7MS93</accession>
<dbReference type="GO" id="GO:0016887">
    <property type="term" value="F:ATP hydrolysis activity"/>
    <property type="evidence" value="ECO:0007669"/>
    <property type="project" value="InterPro"/>
</dbReference>
<reference evidence="7 8" key="1">
    <citation type="submission" date="2019-02" db="EMBL/GenBank/DDBJ databases">
        <title>Genomic Encyclopedia of Type Strains, Phase IV (KMG-IV): sequencing the most valuable type-strain genomes for metagenomic binning, comparative biology and taxonomic classification.</title>
        <authorList>
            <person name="Goeker M."/>
        </authorList>
    </citation>
    <scope>NUCLEOTIDE SEQUENCE [LARGE SCALE GENOMIC DNA]</scope>
    <source>
        <strain evidence="7 8">DSM 18116</strain>
    </source>
</reference>
<gene>
    <name evidence="7" type="ORF">EV199_3231</name>
</gene>
<name>A0A4Q7MS93_9BACT</name>
<evidence type="ECO:0000256" key="3">
    <source>
        <dbReference type="ARBA" id="ARBA00022840"/>
    </source>
</evidence>
<evidence type="ECO:0000313" key="7">
    <source>
        <dbReference type="EMBL" id="RZS71328.1"/>
    </source>
</evidence>
<dbReference type="NCBIfam" id="NF010068">
    <property type="entry name" value="PRK13548.1"/>
    <property type="match status" value="1"/>
</dbReference>
<evidence type="ECO:0000256" key="5">
    <source>
        <dbReference type="ARBA" id="ARBA00037066"/>
    </source>
</evidence>
<keyword evidence="4" id="KW-1278">Translocase</keyword>
<dbReference type="Proteomes" id="UP000293874">
    <property type="component" value="Unassembled WGS sequence"/>
</dbReference>
<dbReference type="SUPFAM" id="SSF52540">
    <property type="entry name" value="P-loop containing nucleoside triphosphate hydrolases"/>
    <property type="match status" value="1"/>
</dbReference>
<comment type="function">
    <text evidence="5">Part of the ABC transporter complex HmuTUV involved in hemin import. Responsible for energy coupling to the transport system.</text>
</comment>
<dbReference type="InterPro" id="IPR027417">
    <property type="entry name" value="P-loop_NTPase"/>
</dbReference>
<dbReference type="Pfam" id="PF00005">
    <property type="entry name" value="ABC_tran"/>
    <property type="match status" value="1"/>
</dbReference>
<comment type="caution">
    <text evidence="7">The sequence shown here is derived from an EMBL/GenBank/DDBJ whole genome shotgun (WGS) entry which is preliminary data.</text>
</comment>
<dbReference type="Gene3D" id="3.40.50.300">
    <property type="entry name" value="P-loop containing nucleotide triphosphate hydrolases"/>
    <property type="match status" value="1"/>
</dbReference>
<evidence type="ECO:0000256" key="4">
    <source>
        <dbReference type="ARBA" id="ARBA00022967"/>
    </source>
</evidence>
<dbReference type="InterPro" id="IPR003439">
    <property type="entry name" value="ABC_transporter-like_ATP-bd"/>
</dbReference>
<evidence type="ECO:0000313" key="8">
    <source>
        <dbReference type="Proteomes" id="UP000293874"/>
    </source>
</evidence>
<sequence>MIVSARNISYWIAQRPILHKLSFNIQPGELTVVLGQNGAGKSTFLKMLSGESKPTMGQVLLNNKDLHKIPVKQLATMRAVLSQHYASALPFNCEEIVMMGRYPYFGTKPGMDDHRIVKECMDEMQVVHLTGRNYQALSGGEQQRVQMARVLAQLRSAKNSDAHWRNEKQQGLLLLDEPTSSMDVLHQQVALSKAKELSVLGYTVVVILHDLNLAAQFADTILLLKQGCLVASGGVRNVLTSENLSNAYNLELDILESDEYDFPILVPARHKNRTVLLRS</sequence>
<dbReference type="AlphaFoldDB" id="A0A4Q7MS93"/>
<evidence type="ECO:0000259" key="6">
    <source>
        <dbReference type="PROSITE" id="PS50893"/>
    </source>
</evidence>
<proteinExistence type="predicted"/>
<feature type="domain" description="ABC transporter" evidence="6">
    <location>
        <begin position="3"/>
        <end position="251"/>
    </location>
</feature>
<dbReference type="OrthoDB" id="9806726at2"/>
<dbReference type="EMBL" id="SGXA01000002">
    <property type="protein sequence ID" value="RZS71328.1"/>
    <property type="molecule type" value="Genomic_DNA"/>
</dbReference>
<dbReference type="CDD" id="cd03214">
    <property type="entry name" value="ABC_Iron-Siderophores_B12_Hemin"/>
    <property type="match status" value="1"/>
</dbReference>
<keyword evidence="2" id="KW-0547">Nucleotide-binding</keyword>
<dbReference type="PANTHER" id="PTHR42794:SF1">
    <property type="entry name" value="HEMIN IMPORT ATP-BINDING PROTEIN HMUV"/>
    <property type="match status" value="1"/>
</dbReference>
<keyword evidence="1" id="KW-0813">Transport</keyword>
<keyword evidence="8" id="KW-1185">Reference proteome</keyword>
<dbReference type="RefSeq" id="WP_130541846.1">
    <property type="nucleotide sequence ID" value="NZ_CP042431.1"/>
</dbReference>
<dbReference type="InterPro" id="IPR003593">
    <property type="entry name" value="AAA+_ATPase"/>
</dbReference>
<keyword evidence="3 7" id="KW-0067">ATP-binding</keyword>
<evidence type="ECO:0000256" key="1">
    <source>
        <dbReference type="ARBA" id="ARBA00022448"/>
    </source>
</evidence>
<evidence type="ECO:0000256" key="2">
    <source>
        <dbReference type="ARBA" id="ARBA00022741"/>
    </source>
</evidence>
<dbReference type="InterPro" id="IPR017871">
    <property type="entry name" value="ABC_transporter-like_CS"/>
</dbReference>
<protein>
    <submittedName>
        <fullName evidence="7">Iron complex transport system ATP-binding protein</fullName>
    </submittedName>
</protein>
<dbReference type="PROSITE" id="PS50893">
    <property type="entry name" value="ABC_TRANSPORTER_2"/>
    <property type="match status" value="1"/>
</dbReference>